<protein>
    <submittedName>
        <fullName evidence="1">Abi family protein</fullName>
    </submittedName>
</protein>
<keyword evidence="2" id="KW-1185">Reference proteome</keyword>
<sequence length="324" mass="36270">MLVPQDRFRLRKQVQGRSSSCGGALSEVKAFRSTRQQVALLEARGMDVGDHDVAVELLRRVSYYRLSGYWYSFRRLRSGHRSDDFATGTRLADVVSLYDFDARLRTTVFDAIAPIELAVRAALGHELGRLDPCAHLEPALLGVLARSGDQYADWRRRHDREVGRSREDFVEHHRLAYGGTLPVWAAVELMDWGSLSRLFGFAPPMVQTVVAGAFGLRPPQFSSWLRALNVVRNACAHHGRLFNRVYPKRPRLPRGGTHDGLDLAAHAMNRTYGQLTLVQYLRQARGIGPSRLLAGAMAAYPPITLVPFEQTGAPADWNATSLWP</sequence>
<organism evidence="1 2">
    <name type="scientific">Curtobacterium aurantiacum</name>
    <dbReference type="NCBI Taxonomy" id="3236919"/>
    <lineage>
        <taxon>Bacteria</taxon>
        <taxon>Bacillati</taxon>
        <taxon>Actinomycetota</taxon>
        <taxon>Actinomycetes</taxon>
        <taxon>Micrococcales</taxon>
        <taxon>Microbacteriaceae</taxon>
        <taxon>Curtobacterium</taxon>
    </lineage>
</organism>
<dbReference type="Proteomes" id="UP001519641">
    <property type="component" value="Unassembled WGS sequence"/>
</dbReference>
<gene>
    <name evidence="1" type="ORF">KK097_12025</name>
</gene>
<name>A0ABS5VGE3_9MICO</name>
<reference evidence="1 2" key="1">
    <citation type="submission" date="2021-05" db="EMBL/GenBank/DDBJ databases">
        <title>Whole genome sequence of Curtobacterium flaccumfaciens pv. flaccumfaciens strain CFBP 8819.</title>
        <authorList>
            <person name="Osdaghi E."/>
            <person name="Taghouti G."/>
            <person name="Portier P."/>
            <person name="Fazliarab A."/>
            <person name="Taghavi S.M."/>
            <person name="Briand M."/>
            <person name="Le-Saux M."/>
            <person name="Jacques M.-A."/>
        </authorList>
    </citation>
    <scope>NUCLEOTIDE SEQUENCE [LARGE SCALE GENOMIC DNA]</scope>
    <source>
        <strain evidence="1 2">CFBP 8819</strain>
    </source>
</reference>
<comment type="caution">
    <text evidence="1">The sequence shown here is derived from an EMBL/GenBank/DDBJ whole genome shotgun (WGS) entry which is preliminary data.</text>
</comment>
<dbReference type="Pfam" id="PF07751">
    <property type="entry name" value="Abi_2"/>
    <property type="match status" value="1"/>
</dbReference>
<dbReference type="InterPro" id="IPR011664">
    <property type="entry name" value="Abi_system_AbiD/AbiF-like"/>
</dbReference>
<dbReference type="EMBL" id="JAHEWS010000018">
    <property type="protein sequence ID" value="MBT1588543.1"/>
    <property type="molecule type" value="Genomic_DNA"/>
</dbReference>
<proteinExistence type="predicted"/>
<evidence type="ECO:0000313" key="1">
    <source>
        <dbReference type="EMBL" id="MBT1588543.1"/>
    </source>
</evidence>
<evidence type="ECO:0000313" key="2">
    <source>
        <dbReference type="Proteomes" id="UP001519641"/>
    </source>
</evidence>
<accession>A0ABS5VGE3</accession>